<dbReference type="Pfam" id="PF00753">
    <property type="entry name" value="Lactamase_B"/>
    <property type="match status" value="1"/>
</dbReference>
<dbReference type="CDD" id="cd07721">
    <property type="entry name" value="yflN-like_MBL-fold"/>
    <property type="match status" value="1"/>
</dbReference>
<name>A0ABV6N8J0_9PSEU</name>
<dbReference type="SUPFAM" id="SSF56281">
    <property type="entry name" value="Metallo-hydrolase/oxidoreductase"/>
    <property type="match status" value="1"/>
</dbReference>
<gene>
    <name evidence="2" type="ORF">ACFFH7_45840</name>
</gene>
<evidence type="ECO:0000313" key="2">
    <source>
        <dbReference type="EMBL" id="MFC0548900.1"/>
    </source>
</evidence>
<feature type="domain" description="Metallo-beta-lactamase" evidence="1">
    <location>
        <begin position="18"/>
        <end position="206"/>
    </location>
</feature>
<dbReference type="PANTHER" id="PTHR42951:SF17">
    <property type="entry name" value="METALLO-BETA-LACTAMASE DOMAIN-CONTAINING PROTEIN"/>
    <property type="match status" value="1"/>
</dbReference>
<keyword evidence="3" id="KW-1185">Reference proteome</keyword>
<protein>
    <submittedName>
        <fullName evidence="2">MBL fold metallo-hydrolase</fullName>
    </submittedName>
</protein>
<dbReference type="Gene3D" id="3.60.15.10">
    <property type="entry name" value="Ribonuclease Z/Hydroxyacylglutathione hydrolase-like"/>
    <property type="match status" value="1"/>
</dbReference>
<dbReference type="Proteomes" id="UP001589810">
    <property type="component" value="Unassembled WGS sequence"/>
</dbReference>
<reference evidence="2 3" key="1">
    <citation type="submission" date="2024-09" db="EMBL/GenBank/DDBJ databases">
        <authorList>
            <person name="Sun Q."/>
            <person name="Mori K."/>
        </authorList>
    </citation>
    <scope>NUCLEOTIDE SEQUENCE [LARGE SCALE GENOMIC DNA]</scope>
    <source>
        <strain evidence="2 3">TBRC 1432</strain>
    </source>
</reference>
<dbReference type="PANTHER" id="PTHR42951">
    <property type="entry name" value="METALLO-BETA-LACTAMASE DOMAIN-CONTAINING"/>
    <property type="match status" value="1"/>
</dbReference>
<dbReference type="InterPro" id="IPR050855">
    <property type="entry name" value="NDM-1-like"/>
</dbReference>
<accession>A0ABV6N8J0</accession>
<dbReference type="EMBL" id="JBHLUD010000020">
    <property type="protein sequence ID" value="MFC0548900.1"/>
    <property type="molecule type" value="Genomic_DNA"/>
</dbReference>
<comment type="caution">
    <text evidence="2">The sequence shown here is derived from an EMBL/GenBank/DDBJ whole genome shotgun (WGS) entry which is preliminary data.</text>
</comment>
<dbReference type="InterPro" id="IPR001279">
    <property type="entry name" value="Metallo-B-lactamas"/>
</dbReference>
<sequence length="224" mass="23682">MTIQSIADGVWQVATAHDTNAFLVEEDDGVTLVDVGWAAAPPTIISALAEIGRPLSDVRRILITHAHPDHVRGLAGLLRLVPAPVFIHPADAPWLRAGRVPVDGRSGFLGNVLDALPLLHWTPVAPAGLLVHDELVGGLRVIHTPGHSPGHVAFLHEPTRTLLTGDAVFHRGRLAAGPPALAADPSLRDQSLHRLPLDVAAVGFAHGSPLTGDDVGAYRDWLEA</sequence>
<evidence type="ECO:0000313" key="3">
    <source>
        <dbReference type="Proteomes" id="UP001589810"/>
    </source>
</evidence>
<evidence type="ECO:0000259" key="1">
    <source>
        <dbReference type="SMART" id="SM00849"/>
    </source>
</evidence>
<dbReference type="InterPro" id="IPR036866">
    <property type="entry name" value="RibonucZ/Hydroxyglut_hydro"/>
</dbReference>
<organism evidence="2 3">
    <name type="scientific">Kutzneria chonburiensis</name>
    <dbReference type="NCBI Taxonomy" id="1483604"/>
    <lineage>
        <taxon>Bacteria</taxon>
        <taxon>Bacillati</taxon>
        <taxon>Actinomycetota</taxon>
        <taxon>Actinomycetes</taxon>
        <taxon>Pseudonocardiales</taxon>
        <taxon>Pseudonocardiaceae</taxon>
        <taxon>Kutzneria</taxon>
    </lineage>
</organism>
<dbReference type="RefSeq" id="WP_273940511.1">
    <property type="nucleotide sequence ID" value="NZ_CP097263.1"/>
</dbReference>
<dbReference type="SMART" id="SM00849">
    <property type="entry name" value="Lactamase_B"/>
    <property type="match status" value="1"/>
</dbReference>
<proteinExistence type="predicted"/>